<dbReference type="Proteomes" id="UP000546324">
    <property type="component" value="Unassembled WGS sequence"/>
</dbReference>
<reference evidence="1 2" key="1">
    <citation type="submission" date="2020-08" db="EMBL/GenBank/DDBJ databases">
        <title>Sequencing the genomes of 1000 actinobacteria strains.</title>
        <authorList>
            <person name="Klenk H.-P."/>
        </authorList>
    </citation>
    <scope>NUCLEOTIDE SEQUENCE [LARGE SCALE GENOMIC DNA]</scope>
    <source>
        <strain evidence="1 2">DSM 43675</strain>
    </source>
</reference>
<keyword evidence="1" id="KW-0808">Transferase</keyword>
<dbReference type="Pfam" id="PF04655">
    <property type="entry name" value="APH_6_hur"/>
    <property type="match status" value="1"/>
</dbReference>
<gene>
    <name evidence="1" type="ORF">BKA00_004007</name>
</gene>
<organism evidence="1 2">
    <name type="scientific">Actinomadura coerulea</name>
    <dbReference type="NCBI Taxonomy" id="46159"/>
    <lineage>
        <taxon>Bacteria</taxon>
        <taxon>Bacillati</taxon>
        <taxon>Actinomycetota</taxon>
        <taxon>Actinomycetes</taxon>
        <taxon>Streptosporangiales</taxon>
        <taxon>Thermomonosporaceae</taxon>
        <taxon>Actinomadura</taxon>
    </lineage>
</organism>
<keyword evidence="1" id="KW-0418">Kinase</keyword>
<dbReference type="GO" id="GO:0050300">
    <property type="term" value="F:aminoglycoside 6-kinase activity"/>
    <property type="evidence" value="ECO:0007669"/>
    <property type="project" value="UniProtKB-EC"/>
</dbReference>
<proteinExistence type="predicted"/>
<dbReference type="AlphaFoldDB" id="A0A7X0G0D5"/>
<protein>
    <submittedName>
        <fullName evidence="1">Streptomycin 6-kinase</fullName>
        <ecNumber evidence="1">2.7.1.72</ecNumber>
    </submittedName>
</protein>
<keyword evidence="2" id="KW-1185">Reference proteome</keyword>
<sequence>MSTSIRIDVPEALAASHSKHFGASGRAWIAALPDLANEFLDRWALRPDGPGRHGVASLVLPVTRADGTPAALKLQPVTDEHATEPVGLRVWDGEGAVRLLDHDPGTGTMLLERLDATRPLSSVADDDTALGVLADLLVRLVAVPAPEGLRRLADIAAAMLDEVPGAVPALGDPADRRLVRTCASAVAELVGEPGDRLLHWDLHYDNVLAAEREPWLAIDPKPLAGDPGFDLLPALDDRWDEVVAGGDVTRAVLRRFDLLTEALGLDRKRATGWTLGRVLQNALWDVEDGETALDPAQVAIATALLRHRAG</sequence>
<dbReference type="InterPro" id="IPR006748">
    <property type="entry name" value="NH2Glyco/OHUrea_AB-resist_kin"/>
</dbReference>
<comment type="caution">
    <text evidence="1">The sequence shown here is derived from an EMBL/GenBank/DDBJ whole genome shotgun (WGS) entry which is preliminary data.</text>
</comment>
<dbReference type="EC" id="2.7.1.72" evidence="1"/>
<dbReference type="GO" id="GO:0019748">
    <property type="term" value="P:secondary metabolic process"/>
    <property type="evidence" value="ECO:0007669"/>
    <property type="project" value="InterPro"/>
</dbReference>
<name>A0A7X0G0D5_9ACTN</name>
<dbReference type="RefSeq" id="WP_185027191.1">
    <property type="nucleotide sequence ID" value="NZ_JACHMQ010000001.1"/>
</dbReference>
<dbReference type="InterPro" id="IPR011009">
    <property type="entry name" value="Kinase-like_dom_sf"/>
</dbReference>
<evidence type="ECO:0000313" key="1">
    <source>
        <dbReference type="EMBL" id="MBB6397093.1"/>
    </source>
</evidence>
<dbReference type="SUPFAM" id="SSF56112">
    <property type="entry name" value="Protein kinase-like (PK-like)"/>
    <property type="match status" value="1"/>
</dbReference>
<dbReference type="EMBL" id="JACHMQ010000001">
    <property type="protein sequence ID" value="MBB6397093.1"/>
    <property type="molecule type" value="Genomic_DNA"/>
</dbReference>
<evidence type="ECO:0000313" key="2">
    <source>
        <dbReference type="Proteomes" id="UP000546324"/>
    </source>
</evidence>
<accession>A0A7X0G0D5</accession>